<dbReference type="InterPro" id="IPR028185">
    <property type="entry name" value="Imm70"/>
</dbReference>
<evidence type="ECO:0000313" key="1">
    <source>
        <dbReference type="EMBL" id="AEB13698.1"/>
    </source>
</evidence>
<sequence length="138" mass="15977">MAVGLKVKFNWYQIGESELLYSFFSTIAYNLENNIWGSKFPTIMIDLYQGKVDVDKLQFVEQELQTIRNELSLLPVNKLIWNIDDLSKMPPWGTNISKDIRNLSDYYVTSDGNNLLDVLFKAINKAKELKSYLEISSI</sequence>
<dbReference type="Proteomes" id="UP000006852">
    <property type="component" value="Chromosome"/>
</dbReference>
<dbReference type="Pfam" id="PF15601">
    <property type="entry name" value="Imm70"/>
    <property type="match status" value="1"/>
</dbReference>
<dbReference type="EMBL" id="CP002631">
    <property type="protein sequence ID" value="AEB13698.1"/>
    <property type="molecule type" value="Genomic_DNA"/>
</dbReference>
<accession>F2NX85</accession>
<dbReference type="RefSeq" id="WP_013700995.1">
    <property type="nucleotide sequence ID" value="NC_015385.1"/>
</dbReference>
<dbReference type="OrthoDB" id="5120820at2"/>
<dbReference type="eggNOG" id="ENOG5032V42">
    <property type="taxonomic scope" value="Bacteria"/>
</dbReference>
<dbReference type="STRING" id="869209.Tresu_0765"/>
<dbReference type="HOGENOM" id="CLU_153669_0_0_12"/>
<protein>
    <recommendedName>
        <fullName evidence="3">Immunity protein 70</fullName>
    </recommendedName>
</protein>
<evidence type="ECO:0000313" key="2">
    <source>
        <dbReference type="Proteomes" id="UP000006852"/>
    </source>
</evidence>
<evidence type="ECO:0008006" key="3">
    <source>
        <dbReference type="Google" id="ProtNLM"/>
    </source>
</evidence>
<keyword evidence="2" id="KW-1185">Reference proteome</keyword>
<proteinExistence type="predicted"/>
<dbReference type="AlphaFoldDB" id="F2NX85"/>
<reference evidence="2" key="2">
    <citation type="submission" date="2011-04" db="EMBL/GenBank/DDBJ databases">
        <title>The complete genome of chromosome of Treponema succinifaciens DSM 2489.</title>
        <authorList>
            <person name="Lucas S."/>
            <person name="Copeland A."/>
            <person name="Lapidus A."/>
            <person name="Bruce D."/>
            <person name="Goodwin L."/>
            <person name="Pitluck S."/>
            <person name="Peters L."/>
            <person name="Kyrpides N."/>
            <person name="Mavromatis K."/>
            <person name="Ivanova N."/>
            <person name="Ovchinnikova G."/>
            <person name="Teshima H."/>
            <person name="Detter J.C."/>
            <person name="Tapia R."/>
            <person name="Han C."/>
            <person name="Land M."/>
            <person name="Hauser L."/>
            <person name="Markowitz V."/>
            <person name="Cheng J.-F."/>
            <person name="Hugenholtz P."/>
            <person name="Woyke T."/>
            <person name="Wu D."/>
            <person name="Gronow S."/>
            <person name="Wellnitz S."/>
            <person name="Brambilla E."/>
            <person name="Klenk H.-P."/>
            <person name="Eisen J.A."/>
        </authorList>
    </citation>
    <scope>NUCLEOTIDE SEQUENCE [LARGE SCALE GENOMIC DNA]</scope>
    <source>
        <strain evidence="2">ATCC 33096 / DSM 2489 / 6091</strain>
    </source>
</reference>
<dbReference type="KEGG" id="tsu:Tresu_0765"/>
<reference evidence="1 2" key="1">
    <citation type="journal article" date="2011" name="Stand. Genomic Sci.">
        <title>Complete genome sequence of Treponema succinifaciens type strain (6091).</title>
        <authorList>
            <person name="Han C."/>
            <person name="Gronow S."/>
            <person name="Teshima H."/>
            <person name="Lapidus A."/>
            <person name="Nolan M."/>
            <person name="Lucas S."/>
            <person name="Hammon N."/>
            <person name="Deshpande S."/>
            <person name="Cheng J.F."/>
            <person name="Zeytun A."/>
            <person name="Tapia R."/>
            <person name="Goodwin L."/>
            <person name="Pitluck S."/>
            <person name="Liolios K."/>
            <person name="Pagani I."/>
            <person name="Ivanova N."/>
            <person name="Mavromatis K."/>
            <person name="Mikhailova N."/>
            <person name="Huntemann M."/>
            <person name="Pati A."/>
            <person name="Chen A."/>
            <person name="Palaniappan K."/>
            <person name="Land M."/>
            <person name="Hauser L."/>
            <person name="Brambilla E.M."/>
            <person name="Rohde M."/>
            <person name="Goker M."/>
            <person name="Woyke T."/>
            <person name="Bristow J."/>
            <person name="Eisen J.A."/>
            <person name="Markowitz V."/>
            <person name="Hugenholtz P."/>
            <person name="Kyrpides N.C."/>
            <person name="Klenk H.P."/>
            <person name="Detter J.C."/>
        </authorList>
    </citation>
    <scope>NUCLEOTIDE SEQUENCE [LARGE SCALE GENOMIC DNA]</scope>
    <source>
        <strain evidence="2">ATCC 33096 / DSM 2489 / 6091</strain>
    </source>
</reference>
<organism evidence="1 2">
    <name type="scientific">Treponema succinifaciens (strain ATCC 33096 / DSM 2489 / 6091)</name>
    <dbReference type="NCBI Taxonomy" id="869209"/>
    <lineage>
        <taxon>Bacteria</taxon>
        <taxon>Pseudomonadati</taxon>
        <taxon>Spirochaetota</taxon>
        <taxon>Spirochaetia</taxon>
        <taxon>Spirochaetales</taxon>
        <taxon>Treponemataceae</taxon>
        <taxon>Treponema</taxon>
    </lineage>
</organism>
<name>F2NX85_TRES6</name>
<dbReference type="GeneID" id="302997948"/>
<gene>
    <name evidence="1" type="ordered locus">Tresu_0765</name>
</gene>